<proteinExistence type="predicted"/>
<name>A0ABZ2PC27_9BRAD</name>
<reference evidence="2" key="2">
    <citation type="submission" date="2024-03" db="EMBL/GenBank/DDBJ databases">
        <authorList>
            <person name="Bromfield E.S.P."/>
            <person name="Cloutier S."/>
        </authorList>
    </citation>
    <scope>NUCLEOTIDE SEQUENCE</scope>
    <source>
        <strain evidence="2">5S5</strain>
        <plasmid evidence="2">pBs5S5a</plasmid>
    </source>
</reference>
<keyword evidence="2" id="KW-0614">Plasmid</keyword>
<sequence>MTDRNHLDQIHSLTAKALSRRLVEIFRDTVRDPALTKADHIQRLKEEMEAALDEEQPDAARQSDHP</sequence>
<keyword evidence="3" id="KW-1185">Reference proteome</keyword>
<evidence type="ECO:0000256" key="1">
    <source>
        <dbReference type="SAM" id="MobiDB-lite"/>
    </source>
</evidence>
<reference evidence="2" key="1">
    <citation type="journal article" date="2021" name="Int. J. Syst. Evol. Microbiol.">
        <title>Bradyrhizobium septentrionale sp. nov. (sv. septentrionale) and Bradyrhizobium quebecense sp. nov. (sv. septentrionale) associated with legumes native to Canada possess rearranged symbiosis genes and numerous insertion sequences.</title>
        <authorList>
            <person name="Bromfield E.S.P."/>
            <person name="Cloutier S."/>
        </authorList>
    </citation>
    <scope>NUCLEOTIDE SEQUENCE</scope>
    <source>
        <strain evidence="2">5S5</strain>
    </source>
</reference>
<dbReference type="Proteomes" id="UP001432046">
    <property type="component" value="Plasmid pBs5S5a"/>
</dbReference>
<dbReference type="EMBL" id="CP147713">
    <property type="protein sequence ID" value="WXC84779.1"/>
    <property type="molecule type" value="Genomic_DNA"/>
</dbReference>
<evidence type="ECO:0000313" key="3">
    <source>
        <dbReference type="Proteomes" id="UP001432046"/>
    </source>
</evidence>
<protein>
    <submittedName>
        <fullName evidence="2">Uncharacterized protein</fullName>
    </submittedName>
</protein>
<geneLocation type="plasmid" evidence="2 3">
    <name>pBs5S5a</name>
</geneLocation>
<evidence type="ECO:0000313" key="2">
    <source>
        <dbReference type="EMBL" id="WXC84779.1"/>
    </source>
</evidence>
<dbReference type="RefSeq" id="WP_338835187.1">
    <property type="nucleotide sequence ID" value="NZ_CP147713.1"/>
</dbReference>
<organism evidence="2 3">
    <name type="scientific">Bradyrhizobium septentrionale</name>
    <dbReference type="NCBI Taxonomy" id="1404411"/>
    <lineage>
        <taxon>Bacteria</taxon>
        <taxon>Pseudomonadati</taxon>
        <taxon>Pseudomonadota</taxon>
        <taxon>Alphaproteobacteria</taxon>
        <taxon>Hyphomicrobiales</taxon>
        <taxon>Nitrobacteraceae</taxon>
        <taxon>Bradyrhizobium</taxon>
    </lineage>
</organism>
<gene>
    <name evidence="2" type="ORF">WDK88_45730</name>
</gene>
<feature type="region of interest" description="Disordered" evidence="1">
    <location>
        <begin position="47"/>
        <end position="66"/>
    </location>
</feature>
<accession>A0ABZ2PC27</accession>